<keyword evidence="1" id="KW-1133">Transmembrane helix</keyword>
<gene>
    <name evidence="2" type="ORF">EGM181_10775</name>
</gene>
<dbReference type="EMBL" id="CP050485">
    <property type="protein sequence ID" value="QOG27706.1"/>
    <property type="molecule type" value="Genomic_DNA"/>
</dbReference>
<proteinExistence type="predicted"/>
<feature type="transmembrane region" description="Helical" evidence="1">
    <location>
        <begin position="69"/>
        <end position="88"/>
    </location>
</feature>
<evidence type="ECO:0000256" key="1">
    <source>
        <dbReference type="SAM" id="Phobius"/>
    </source>
</evidence>
<dbReference type="Proteomes" id="UP000516696">
    <property type="component" value="Chromosome"/>
</dbReference>
<evidence type="ECO:0000313" key="2">
    <source>
        <dbReference type="EMBL" id="QOG27706.1"/>
    </source>
</evidence>
<protein>
    <submittedName>
        <fullName evidence="2">DUF2752 domain-containing protein</fullName>
    </submittedName>
</protein>
<dbReference type="RefSeq" id="WP_225585837.1">
    <property type="nucleotide sequence ID" value="NZ_CP050485.1"/>
</dbReference>
<dbReference type="Pfam" id="PF10825">
    <property type="entry name" value="DUF2752"/>
    <property type="match status" value="1"/>
</dbReference>
<feature type="transmembrane region" description="Helical" evidence="1">
    <location>
        <begin position="38"/>
        <end position="57"/>
    </location>
</feature>
<keyword evidence="1" id="KW-0812">Transmembrane</keyword>
<dbReference type="AlphaFoldDB" id="A0AAE7MQB8"/>
<keyword evidence="1" id="KW-0472">Membrane</keyword>
<name>A0AAE7MQB8_ENTGA</name>
<sequence>MDRLLMCPFKLLTGVPCPGCGMTRAYLHLFEGDIQGAFYFHPLFWLIPLLVLLVIFWKKPMVQRINQNRYFWLGLMIAVLGVYGYRIWHFFPDQAPMDFDPKALLPQVITKLVAFIA</sequence>
<accession>A0AAE7MQB8</accession>
<reference evidence="2 3" key="1">
    <citation type="submission" date="2020-03" db="EMBL/GenBank/DDBJ databases">
        <title>Characterization of ganglioside-mimicking enterococci.</title>
        <authorList>
            <person name="Patry R.T."/>
            <person name="Nothaft H."/>
            <person name="Bridger R."/>
            <person name="Shajahan A."/>
            <person name="Huynh S."/>
            <person name="Sanchez S."/>
            <person name="Azadi P."/>
            <person name="Cooper K."/>
            <person name="Miller W.G."/>
            <person name="Parker C.T."/>
            <person name="Wells L."/>
            <person name="Szymanski C.M."/>
        </authorList>
    </citation>
    <scope>NUCLEOTIDE SEQUENCE [LARGE SCALE GENOMIC DNA]</scope>
    <source>
        <strain evidence="2 3">EGM181</strain>
    </source>
</reference>
<dbReference type="InterPro" id="IPR021215">
    <property type="entry name" value="DUF2752"/>
</dbReference>
<evidence type="ECO:0000313" key="3">
    <source>
        <dbReference type="Proteomes" id="UP000516696"/>
    </source>
</evidence>
<organism evidence="2 3">
    <name type="scientific">Enterococcus gallinarum</name>
    <dbReference type="NCBI Taxonomy" id="1353"/>
    <lineage>
        <taxon>Bacteria</taxon>
        <taxon>Bacillati</taxon>
        <taxon>Bacillota</taxon>
        <taxon>Bacilli</taxon>
        <taxon>Lactobacillales</taxon>
        <taxon>Enterococcaceae</taxon>
        <taxon>Enterococcus</taxon>
    </lineage>
</organism>